<protein>
    <submittedName>
        <fullName evidence="2">Uncharacterized protein</fullName>
    </submittedName>
</protein>
<dbReference type="RefSeq" id="WP_231163886.1">
    <property type="nucleotide sequence ID" value="NZ_JAJNRV010000167.1"/>
</dbReference>
<comment type="caution">
    <text evidence="2">The sequence shown here is derived from an EMBL/GenBank/DDBJ whole genome shotgun (WGS) entry which is preliminary data.</text>
</comment>
<evidence type="ECO:0000313" key="2">
    <source>
        <dbReference type="EMBL" id="MEO2216061.1"/>
    </source>
</evidence>
<keyword evidence="1" id="KW-0472">Membrane</keyword>
<keyword evidence="3" id="KW-1185">Reference proteome</keyword>
<gene>
    <name evidence="2" type="ORF">ABGV49_03140</name>
</gene>
<keyword evidence="1" id="KW-0812">Transmembrane</keyword>
<evidence type="ECO:0000256" key="1">
    <source>
        <dbReference type="SAM" id="Phobius"/>
    </source>
</evidence>
<evidence type="ECO:0000313" key="3">
    <source>
        <dbReference type="Proteomes" id="UP001455709"/>
    </source>
</evidence>
<accession>A0ABV0F7K3</accession>
<keyword evidence="1" id="KW-1133">Transmembrane helix</keyword>
<organism evidence="2 3">
    <name type="scientific">Chromobacterium vaccinii</name>
    <dbReference type="NCBI Taxonomy" id="1108595"/>
    <lineage>
        <taxon>Bacteria</taxon>
        <taxon>Pseudomonadati</taxon>
        <taxon>Pseudomonadota</taxon>
        <taxon>Betaproteobacteria</taxon>
        <taxon>Neisseriales</taxon>
        <taxon>Chromobacteriaceae</taxon>
        <taxon>Chromobacterium</taxon>
    </lineage>
</organism>
<proteinExistence type="predicted"/>
<name>A0ABV0F7K3_9NEIS</name>
<dbReference type="EMBL" id="JBDOJC010000001">
    <property type="protein sequence ID" value="MEO2216061.1"/>
    <property type="molecule type" value="Genomic_DNA"/>
</dbReference>
<dbReference type="Proteomes" id="UP001455709">
    <property type="component" value="Unassembled WGS sequence"/>
</dbReference>
<sequence length="107" mass="12094">MYLQDFCFFMFCLNENRYYSCFYFFVFVTFGIVGWKCFSIKIIHLLADKVNFYIHMAGVSSVLVALVPEVRPALAELGDVVAQRLVVVVGALVARRGEAGQRKVISA</sequence>
<reference evidence="2 3" key="1">
    <citation type="submission" date="2024-05" db="EMBL/GenBank/DDBJ databases">
        <authorList>
            <person name="De Oliveira J.P."/>
            <person name="Noriler S.A."/>
            <person name="De Oliveira A.G."/>
            <person name="Sipoli D.S."/>
        </authorList>
    </citation>
    <scope>NUCLEOTIDE SEQUENCE [LARGE SCALE GENOMIC DNA]</scope>
    <source>
        <strain evidence="2 3">LABIM189</strain>
    </source>
</reference>
<feature type="transmembrane region" description="Helical" evidence="1">
    <location>
        <begin position="50"/>
        <end position="67"/>
    </location>
</feature>
<feature type="transmembrane region" description="Helical" evidence="1">
    <location>
        <begin position="17"/>
        <end position="38"/>
    </location>
</feature>